<name>A0A562V655_9BACT</name>
<dbReference type="OrthoDB" id="9786489at2"/>
<dbReference type="InterPro" id="IPR020057">
    <property type="entry name" value="Ribosomal_bL25_b-dom"/>
</dbReference>
<dbReference type="Proteomes" id="UP000319449">
    <property type="component" value="Unassembled WGS sequence"/>
</dbReference>
<reference evidence="8 9" key="1">
    <citation type="submission" date="2019-07" db="EMBL/GenBank/DDBJ databases">
        <title>Genomic Encyclopedia of Archaeal and Bacterial Type Strains, Phase II (KMG-II): from individual species to whole genera.</title>
        <authorList>
            <person name="Goeker M."/>
        </authorList>
    </citation>
    <scope>NUCLEOTIDE SEQUENCE [LARGE SCALE GENOMIC DNA]</scope>
    <source>
        <strain evidence="8 9">ATCC BAA-1139</strain>
    </source>
</reference>
<accession>A0A562V655</accession>
<comment type="subunit">
    <text evidence="5">Part of the 50S ribosomal subunit; part of the 5S rRNA/L5/L18/L25 subcomplex. Contacts the 5S rRNA. Binds to the 5S rRNA independently of L5 and L18.</text>
</comment>
<evidence type="ECO:0000313" key="8">
    <source>
        <dbReference type="EMBL" id="TWJ13394.1"/>
    </source>
</evidence>
<dbReference type="NCBIfam" id="TIGR00731">
    <property type="entry name" value="bL25_bact_ctc"/>
    <property type="match status" value="1"/>
</dbReference>
<gene>
    <name evidence="5" type="primary">rplY</name>
    <name evidence="5" type="synonym">ctc</name>
    <name evidence="8" type="ORF">JN12_03884</name>
</gene>
<dbReference type="CDD" id="cd00495">
    <property type="entry name" value="Ribosomal_L25_TL5_CTC"/>
    <property type="match status" value="1"/>
</dbReference>
<keyword evidence="3 5" id="KW-0689">Ribosomal protein</keyword>
<dbReference type="GO" id="GO:0022625">
    <property type="term" value="C:cytosolic large ribosomal subunit"/>
    <property type="evidence" value="ECO:0007669"/>
    <property type="project" value="TreeGrafter"/>
</dbReference>
<feature type="domain" description="Large ribosomal subunit protein bL25 beta" evidence="7">
    <location>
        <begin position="103"/>
        <end position="183"/>
    </location>
</feature>
<keyword evidence="1 5" id="KW-0699">rRNA-binding</keyword>
<organism evidence="8 9">
    <name type="scientific">Geobacter argillaceus</name>
    <dbReference type="NCBI Taxonomy" id="345631"/>
    <lineage>
        <taxon>Bacteria</taxon>
        <taxon>Pseudomonadati</taxon>
        <taxon>Thermodesulfobacteriota</taxon>
        <taxon>Desulfuromonadia</taxon>
        <taxon>Geobacterales</taxon>
        <taxon>Geobacteraceae</taxon>
        <taxon>Geobacter</taxon>
    </lineage>
</organism>
<dbReference type="Gene3D" id="2.170.120.20">
    <property type="entry name" value="Ribosomal protein L25, beta domain"/>
    <property type="match status" value="1"/>
</dbReference>
<keyword evidence="4 5" id="KW-0687">Ribonucleoprotein</keyword>
<evidence type="ECO:0000256" key="3">
    <source>
        <dbReference type="ARBA" id="ARBA00022980"/>
    </source>
</evidence>
<dbReference type="InterPro" id="IPR011035">
    <property type="entry name" value="Ribosomal_bL25/Gln-tRNA_synth"/>
</dbReference>
<dbReference type="PANTHER" id="PTHR33284">
    <property type="entry name" value="RIBOSOMAL PROTEIN L25/GLN-TRNA SYNTHETASE, ANTI-CODON-BINDING DOMAIN-CONTAINING PROTEIN"/>
    <property type="match status" value="1"/>
</dbReference>
<comment type="function">
    <text evidence="5">This is one of the proteins that binds to the 5S RNA in the ribosome where it forms part of the central protuberance.</text>
</comment>
<dbReference type="HAMAP" id="MF_01334">
    <property type="entry name" value="Ribosomal_bL25_CTC"/>
    <property type="match status" value="1"/>
</dbReference>
<dbReference type="InterPro" id="IPR001021">
    <property type="entry name" value="Ribosomal_bL25_long"/>
</dbReference>
<dbReference type="AlphaFoldDB" id="A0A562V655"/>
<dbReference type="EMBL" id="VLLN01000041">
    <property type="protein sequence ID" value="TWJ13394.1"/>
    <property type="molecule type" value="Genomic_DNA"/>
</dbReference>
<comment type="caution">
    <text evidence="8">The sequence shown here is derived from an EMBL/GenBank/DDBJ whole genome shotgun (WGS) entry which is preliminary data.</text>
</comment>
<dbReference type="InterPro" id="IPR037121">
    <property type="entry name" value="Ribosomal_bL25_C"/>
</dbReference>
<dbReference type="InterPro" id="IPR029751">
    <property type="entry name" value="Ribosomal_L25_dom"/>
</dbReference>
<dbReference type="InterPro" id="IPR020056">
    <property type="entry name" value="Rbsml_bL25/Gln-tRNA_synth_N"/>
</dbReference>
<comment type="similarity">
    <text evidence="5">Belongs to the bacterial ribosomal protein bL25 family. CTC subfamily.</text>
</comment>
<keyword evidence="2 5" id="KW-0694">RNA-binding</keyword>
<dbReference type="GO" id="GO:0003735">
    <property type="term" value="F:structural constituent of ribosome"/>
    <property type="evidence" value="ECO:0007669"/>
    <property type="project" value="InterPro"/>
</dbReference>
<dbReference type="PANTHER" id="PTHR33284:SF1">
    <property type="entry name" value="RIBOSOMAL PROTEIN L25_GLN-TRNA SYNTHETASE, ANTI-CODON-BINDING DOMAIN-CONTAINING PROTEIN"/>
    <property type="match status" value="1"/>
</dbReference>
<dbReference type="RefSeq" id="WP_145025885.1">
    <property type="nucleotide sequence ID" value="NZ_VLLN01000041.1"/>
</dbReference>
<dbReference type="GO" id="GO:0008097">
    <property type="term" value="F:5S rRNA binding"/>
    <property type="evidence" value="ECO:0007669"/>
    <property type="project" value="InterPro"/>
</dbReference>
<dbReference type="Pfam" id="PF14693">
    <property type="entry name" value="Ribosomal_TL5_C"/>
    <property type="match status" value="1"/>
</dbReference>
<proteinExistence type="inferred from homology"/>
<evidence type="ECO:0000256" key="4">
    <source>
        <dbReference type="ARBA" id="ARBA00023274"/>
    </source>
</evidence>
<evidence type="ECO:0000259" key="7">
    <source>
        <dbReference type="Pfam" id="PF14693"/>
    </source>
</evidence>
<evidence type="ECO:0000313" key="9">
    <source>
        <dbReference type="Proteomes" id="UP000319449"/>
    </source>
</evidence>
<protein>
    <recommendedName>
        <fullName evidence="5">Large ribosomal subunit protein bL25</fullName>
    </recommendedName>
    <alternativeName>
        <fullName evidence="5">General stress protein CTC</fullName>
    </alternativeName>
</protein>
<sequence>MEQKQLNIELRDKTGKGISRQLRIKGLAPAVVYGKGIEPVAVSVNAKEFFSAVAGEGGQNTLITLQGGGALNGTVVIVADINREAIKGGLRHVDFHKIALDEKVKVEVSVRVVGSAKGVKDGGLLDQALHKLQIECLPTAIPEHLDVDVTELTIGHSIHVGELKLPAGVKVLDDAKASVATILGRAKEEAAPEASA</sequence>
<feature type="domain" description="Large ribosomal subunit protein bL25 L25" evidence="6">
    <location>
        <begin position="6"/>
        <end position="95"/>
    </location>
</feature>
<dbReference type="SUPFAM" id="SSF50715">
    <property type="entry name" value="Ribosomal protein L25-like"/>
    <property type="match status" value="1"/>
</dbReference>
<evidence type="ECO:0000259" key="6">
    <source>
        <dbReference type="Pfam" id="PF01386"/>
    </source>
</evidence>
<evidence type="ECO:0000256" key="2">
    <source>
        <dbReference type="ARBA" id="ARBA00022884"/>
    </source>
</evidence>
<evidence type="ECO:0000256" key="5">
    <source>
        <dbReference type="HAMAP-Rule" id="MF_01334"/>
    </source>
</evidence>
<dbReference type="GO" id="GO:0006412">
    <property type="term" value="P:translation"/>
    <property type="evidence" value="ECO:0007669"/>
    <property type="project" value="UniProtKB-UniRule"/>
</dbReference>
<keyword evidence="9" id="KW-1185">Reference proteome</keyword>
<dbReference type="Pfam" id="PF01386">
    <property type="entry name" value="Ribosomal_L25p"/>
    <property type="match status" value="1"/>
</dbReference>
<dbReference type="InterPro" id="IPR020930">
    <property type="entry name" value="Ribosomal_uL5_bac-type"/>
</dbReference>
<evidence type="ECO:0000256" key="1">
    <source>
        <dbReference type="ARBA" id="ARBA00022730"/>
    </source>
</evidence>
<dbReference type="Gene3D" id="2.40.240.10">
    <property type="entry name" value="Ribosomal Protein L25, Chain P"/>
    <property type="match status" value="1"/>
</dbReference>